<proteinExistence type="predicted"/>
<keyword evidence="2" id="KW-1185">Reference proteome</keyword>
<reference evidence="2" key="1">
    <citation type="submission" date="2017-06" db="EMBL/GenBank/DDBJ databases">
        <authorList>
            <person name="Varghese N."/>
            <person name="Submissions S."/>
        </authorList>
    </citation>
    <scope>NUCLEOTIDE SEQUENCE [LARGE SCALE GENOMIC DNA]</scope>
    <source>
        <strain evidence="2">5C</strain>
    </source>
</reference>
<sequence>MFYKYNLYFYVGSDSFFLLYFGKPYSKRHEETNLNKVFEFDFNGKIMKQYQLDYELKGITVDETNKILYGVTADREPNLIKFKLE</sequence>
<dbReference type="Proteomes" id="UP000198480">
    <property type="component" value="Unassembled WGS sequence"/>
</dbReference>
<gene>
    <name evidence="1" type="ORF">SAMN06295967_102179</name>
</gene>
<accession>A0A239B7M5</accession>
<dbReference type="EMBL" id="FZOK01000002">
    <property type="protein sequence ID" value="SNS03769.1"/>
    <property type="molecule type" value="Genomic_DNA"/>
</dbReference>
<dbReference type="AlphaFoldDB" id="A0A239B7M5"/>
<evidence type="ECO:0000313" key="1">
    <source>
        <dbReference type="EMBL" id="SNS03769.1"/>
    </source>
</evidence>
<protein>
    <submittedName>
        <fullName evidence="1">Uncharacterized protein</fullName>
    </submittedName>
</protein>
<organism evidence="1 2">
    <name type="scientific">Belliella buryatensis</name>
    <dbReference type="NCBI Taxonomy" id="1500549"/>
    <lineage>
        <taxon>Bacteria</taxon>
        <taxon>Pseudomonadati</taxon>
        <taxon>Bacteroidota</taxon>
        <taxon>Cytophagia</taxon>
        <taxon>Cytophagales</taxon>
        <taxon>Cyclobacteriaceae</taxon>
        <taxon>Belliella</taxon>
    </lineage>
</organism>
<name>A0A239B7M5_9BACT</name>
<evidence type="ECO:0000313" key="2">
    <source>
        <dbReference type="Proteomes" id="UP000198480"/>
    </source>
</evidence>